<evidence type="ECO:0000313" key="2">
    <source>
        <dbReference type="Proteomes" id="UP000076858"/>
    </source>
</evidence>
<reference evidence="1 2" key="1">
    <citation type="submission" date="2016-03" db="EMBL/GenBank/DDBJ databases">
        <title>EvidentialGene: Evidence-directed Construction of Genes on Genomes.</title>
        <authorList>
            <person name="Gilbert D.G."/>
            <person name="Choi J.-H."/>
            <person name="Mockaitis K."/>
            <person name="Colbourne J."/>
            <person name="Pfrender M."/>
        </authorList>
    </citation>
    <scope>NUCLEOTIDE SEQUENCE [LARGE SCALE GENOMIC DNA]</scope>
    <source>
        <strain evidence="1 2">Xinb3</strain>
        <tissue evidence="1">Complete organism</tissue>
    </source>
</reference>
<organism evidence="1 2">
    <name type="scientific">Daphnia magna</name>
    <dbReference type="NCBI Taxonomy" id="35525"/>
    <lineage>
        <taxon>Eukaryota</taxon>
        <taxon>Metazoa</taxon>
        <taxon>Ecdysozoa</taxon>
        <taxon>Arthropoda</taxon>
        <taxon>Crustacea</taxon>
        <taxon>Branchiopoda</taxon>
        <taxon>Diplostraca</taxon>
        <taxon>Cladocera</taxon>
        <taxon>Anomopoda</taxon>
        <taxon>Daphniidae</taxon>
        <taxon>Daphnia</taxon>
    </lineage>
</organism>
<protein>
    <submittedName>
        <fullName evidence="1">Uncharacterized protein</fullName>
    </submittedName>
</protein>
<dbReference type="Proteomes" id="UP000076858">
    <property type="component" value="Unassembled WGS sequence"/>
</dbReference>
<proteinExistence type="predicted"/>
<gene>
    <name evidence="1" type="ORF">APZ42_034465</name>
</gene>
<dbReference type="EMBL" id="LRGB01003375">
    <property type="protein sequence ID" value="KZS03015.1"/>
    <property type="molecule type" value="Genomic_DNA"/>
</dbReference>
<keyword evidence="2" id="KW-1185">Reference proteome</keyword>
<sequence length="46" mass="5295">MSHKFQVEGGTKKLFNVNKIYPISSLCLVNHYLHPMKHKEVKAEIG</sequence>
<name>A0A164K7H1_9CRUS</name>
<dbReference type="AlphaFoldDB" id="A0A164K7H1"/>
<accession>A0A164K7H1</accession>
<evidence type="ECO:0000313" key="1">
    <source>
        <dbReference type="EMBL" id="KZS03015.1"/>
    </source>
</evidence>
<comment type="caution">
    <text evidence="1">The sequence shown here is derived from an EMBL/GenBank/DDBJ whole genome shotgun (WGS) entry which is preliminary data.</text>
</comment>